<keyword evidence="7" id="KW-0812">Transmembrane</keyword>
<evidence type="ECO:0000256" key="4">
    <source>
        <dbReference type="HAMAP-Rule" id="MF_02071"/>
    </source>
</evidence>
<dbReference type="NCBIfam" id="TIGR00413">
    <property type="entry name" value="rlpA"/>
    <property type="match status" value="1"/>
</dbReference>
<evidence type="ECO:0000256" key="5">
    <source>
        <dbReference type="RuleBase" id="RU003495"/>
    </source>
</evidence>
<keyword evidence="2 4" id="KW-0456">Lyase</keyword>
<evidence type="ECO:0000313" key="10">
    <source>
        <dbReference type="Proteomes" id="UP000182409"/>
    </source>
</evidence>
<dbReference type="CDD" id="cd22268">
    <property type="entry name" value="DPBB_RlpA-like"/>
    <property type="match status" value="1"/>
</dbReference>
<comment type="similarity">
    <text evidence="4 5">Belongs to the RlpA family.</text>
</comment>
<evidence type="ECO:0000256" key="1">
    <source>
        <dbReference type="ARBA" id="ARBA00022729"/>
    </source>
</evidence>
<gene>
    <name evidence="4" type="primary">rlpA</name>
    <name evidence="9" type="ORF">SAMN05443244_2659</name>
</gene>
<dbReference type="InterPro" id="IPR036680">
    <property type="entry name" value="SPOR-like_sf"/>
</dbReference>
<dbReference type="GO" id="GO:0008932">
    <property type="term" value="F:lytic endotransglycosylase activity"/>
    <property type="evidence" value="ECO:0007669"/>
    <property type="project" value="UniProtKB-UniRule"/>
</dbReference>
<dbReference type="Gene3D" id="3.30.70.1070">
    <property type="entry name" value="Sporulation related repeat"/>
    <property type="match status" value="1"/>
</dbReference>
<dbReference type="PROSITE" id="PS51724">
    <property type="entry name" value="SPOR"/>
    <property type="match status" value="1"/>
</dbReference>
<evidence type="ECO:0000259" key="8">
    <source>
        <dbReference type="PROSITE" id="PS51724"/>
    </source>
</evidence>
<dbReference type="SUPFAM" id="SSF110997">
    <property type="entry name" value="Sporulation related repeat"/>
    <property type="match status" value="1"/>
</dbReference>
<dbReference type="EC" id="4.2.2.-" evidence="4"/>
<dbReference type="OrthoDB" id="9779128at2"/>
<dbReference type="AlphaFoldDB" id="A0A1H4PSP8"/>
<keyword evidence="3 4" id="KW-0961">Cell wall biogenesis/degradation</keyword>
<evidence type="ECO:0000256" key="2">
    <source>
        <dbReference type="ARBA" id="ARBA00023239"/>
    </source>
</evidence>
<dbReference type="EMBL" id="FNSD01000001">
    <property type="protein sequence ID" value="SEC10340.1"/>
    <property type="molecule type" value="Genomic_DNA"/>
</dbReference>
<feature type="region of interest" description="Disordered" evidence="6">
    <location>
        <begin position="39"/>
        <end position="92"/>
    </location>
</feature>
<dbReference type="RefSeq" id="WP_074654482.1">
    <property type="nucleotide sequence ID" value="NZ_FNSD01000001.1"/>
</dbReference>
<dbReference type="Pfam" id="PF05036">
    <property type="entry name" value="SPOR"/>
    <property type="match status" value="1"/>
</dbReference>
<feature type="domain" description="SPOR" evidence="8">
    <location>
        <begin position="195"/>
        <end position="275"/>
    </location>
</feature>
<dbReference type="InterPro" id="IPR036908">
    <property type="entry name" value="RlpA-like_sf"/>
</dbReference>
<dbReference type="Proteomes" id="UP000182409">
    <property type="component" value="Unassembled WGS sequence"/>
</dbReference>
<evidence type="ECO:0000313" key="9">
    <source>
        <dbReference type="EMBL" id="SEC10340.1"/>
    </source>
</evidence>
<feature type="compositionally biased region" description="Low complexity" evidence="6">
    <location>
        <begin position="53"/>
        <end position="64"/>
    </location>
</feature>
<dbReference type="GO" id="GO:0042834">
    <property type="term" value="F:peptidoglycan binding"/>
    <property type="evidence" value="ECO:0007669"/>
    <property type="project" value="InterPro"/>
</dbReference>
<organism evidence="9 10">
    <name type="scientific">Terriglobus roseus</name>
    <dbReference type="NCBI Taxonomy" id="392734"/>
    <lineage>
        <taxon>Bacteria</taxon>
        <taxon>Pseudomonadati</taxon>
        <taxon>Acidobacteriota</taxon>
        <taxon>Terriglobia</taxon>
        <taxon>Terriglobales</taxon>
        <taxon>Acidobacteriaceae</taxon>
        <taxon>Terriglobus</taxon>
    </lineage>
</organism>
<dbReference type="HAMAP" id="MF_02071">
    <property type="entry name" value="RlpA"/>
    <property type="match status" value="1"/>
</dbReference>
<dbReference type="GO" id="GO:0071555">
    <property type="term" value="P:cell wall organization"/>
    <property type="evidence" value="ECO:0007669"/>
    <property type="project" value="UniProtKB-KW"/>
</dbReference>
<dbReference type="Pfam" id="PF03330">
    <property type="entry name" value="DPBB_1"/>
    <property type="match status" value="1"/>
</dbReference>
<dbReference type="GO" id="GO:0000270">
    <property type="term" value="P:peptidoglycan metabolic process"/>
    <property type="evidence" value="ECO:0007669"/>
    <property type="project" value="UniProtKB-UniRule"/>
</dbReference>
<feature type="transmembrane region" description="Helical" evidence="7">
    <location>
        <begin position="15"/>
        <end position="35"/>
    </location>
</feature>
<dbReference type="InterPro" id="IPR009009">
    <property type="entry name" value="RlpA-like_DPBB"/>
</dbReference>
<keyword evidence="1" id="KW-0732">Signal</keyword>
<dbReference type="Gene3D" id="2.40.40.10">
    <property type="entry name" value="RlpA-like domain"/>
    <property type="match status" value="1"/>
</dbReference>
<keyword evidence="7" id="KW-0472">Membrane</keyword>
<evidence type="ECO:0000256" key="7">
    <source>
        <dbReference type="SAM" id="Phobius"/>
    </source>
</evidence>
<keyword evidence="7" id="KW-1133">Transmembrane helix</keyword>
<keyword evidence="9" id="KW-0449">Lipoprotein</keyword>
<dbReference type="PANTHER" id="PTHR34183">
    <property type="entry name" value="ENDOLYTIC PEPTIDOGLYCAN TRANSGLYCOSYLASE RLPA"/>
    <property type="match status" value="1"/>
</dbReference>
<sequence length="276" mass="29738">MTASNTGNRSDTGLLVHRCAFACMALFVALLTTGCHHKAKVSRHYPPPPPTRSPSRAAPSTSTAQRGLHGGPLPSYAIPDPNVDDNAIASGHTNSTETGLASWYGPPYHNRQGANGEVYDQNAMTAAHRTLPMGTVVRVTNLTTSQSVTVKITDRGPFVHGRLIDLSLAAAKETGIYRMGLAKVRVEVLEQRPGADLGGKWCVQIGAFLDKNNAWRLQSDLQRRYATSAKVIEFQGPTGHWVRINPISASRTQALQIASAIHAAEPDAQAYLVRLD</sequence>
<protein>
    <recommendedName>
        <fullName evidence="4">Probable endolytic peptidoglycan transglycosylase RlpA</fullName>
        <ecNumber evidence="4">4.2.2.-</ecNumber>
    </recommendedName>
</protein>
<dbReference type="InterPro" id="IPR007730">
    <property type="entry name" value="SPOR-like_dom"/>
</dbReference>
<dbReference type="InterPro" id="IPR012997">
    <property type="entry name" value="RplA"/>
</dbReference>
<reference evidence="9 10" key="1">
    <citation type="submission" date="2016-10" db="EMBL/GenBank/DDBJ databases">
        <authorList>
            <person name="de Groot N.N."/>
        </authorList>
    </citation>
    <scope>NUCLEOTIDE SEQUENCE [LARGE SCALE GENOMIC DNA]</scope>
    <source>
        <strain evidence="9 10">AB35.6</strain>
    </source>
</reference>
<proteinExistence type="inferred from homology"/>
<evidence type="ECO:0000256" key="3">
    <source>
        <dbReference type="ARBA" id="ARBA00023316"/>
    </source>
</evidence>
<name>A0A1H4PSP8_9BACT</name>
<dbReference type="SUPFAM" id="SSF50685">
    <property type="entry name" value="Barwin-like endoglucanases"/>
    <property type="match status" value="1"/>
</dbReference>
<evidence type="ECO:0000256" key="6">
    <source>
        <dbReference type="SAM" id="MobiDB-lite"/>
    </source>
</evidence>
<accession>A0A1H4PSP8</accession>
<dbReference type="PANTHER" id="PTHR34183:SF8">
    <property type="entry name" value="ENDOLYTIC PEPTIDOGLYCAN TRANSGLYCOSYLASE RLPA-RELATED"/>
    <property type="match status" value="1"/>
</dbReference>
<dbReference type="InterPro" id="IPR034718">
    <property type="entry name" value="RlpA"/>
</dbReference>
<comment type="function">
    <text evidence="4">Lytic transglycosylase with a strong preference for naked glycan strands that lack stem peptides.</text>
</comment>